<evidence type="ECO:0000256" key="5">
    <source>
        <dbReference type="SAM" id="Phobius"/>
    </source>
</evidence>
<dbReference type="Gene3D" id="2.40.10.10">
    <property type="entry name" value="Trypsin-like serine proteases"/>
    <property type="match status" value="1"/>
</dbReference>
<protein>
    <submittedName>
        <fullName evidence="7">Serine protease</fullName>
    </submittedName>
</protein>
<keyword evidence="5" id="KW-0812">Transmembrane</keyword>
<evidence type="ECO:0000256" key="4">
    <source>
        <dbReference type="ARBA" id="ARBA00023157"/>
    </source>
</evidence>
<evidence type="ECO:0000256" key="3">
    <source>
        <dbReference type="ARBA" id="ARBA00022825"/>
    </source>
</evidence>
<feature type="transmembrane region" description="Helical" evidence="5">
    <location>
        <begin position="26"/>
        <end position="45"/>
    </location>
</feature>
<evidence type="ECO:0000313" key="7">
    <source>
        <dbReference type="EMBL" id="AGM32320.1"/>
    </source>
</evidence>
<dbReference type="AlphaFoldDB" id="R4UMI4"/>
<dbReference type="PROSITE" id="PS50240">
    <property type="entry name" value="TRYPSIN_DOM"/>
    <property type="match status" value="1"/>
</dbReference>
<evidence type="ECO:0000259" key="6">
    <source>
        <dbReference type="PROSITE" id="PS50240"/>
    </source>
</evidence>
<dbReference type="Pfam" id="PF00089">
    <property type="entry name" value="Trypsin"/>
    <property type="match status" value="1"/>
</dbReference>
<feature type="non-terminal residue" evidence="7">
    <location>
        <position position="191"/>
    </location>
</feature>
<dbReference type="PANTHER" id="PTHR24276:SF91">
    <property type="entry name" value="AT26814P-RELATED"/>
    <property type="match status" value="1"/>
</dbReference>
<dbReference type="InterPro" id="IPR001254">
    <property type="entry name" value="Trypsin_dom"/>
</dbReference>
<keyword evidence="1 7" id="KW-0645">Protease</keyword>
<feature type="domain" description="Peptidase S1" evidence="6">
    <location>
        <begin position="56"/>
        <end position="191"/>
    </location>
</feature>
<keyword evidence="4" id="KW-1015">Disulfide bond</keyword>
<dbReference type="FunFam" id="2.40.10.10:FF:000073">
    <property type="entry name" value="Trypsin alpha"/>
    <property type="match status" value="1"/>
</dbReference>
<dbReference type="SUPFAM" id="SSF50494">
    <property type="entry name" value="Trypsin-like serine proteases"/>
    <property type="match status" value="1"/>
</dbReference>
<dbReference type="CDD" id="cd00190">
    <property type="entry name" value="Tryp_SPc"/>
    <property type="match status" value="1"/>
</dbReference>
<dbReference type="GO" id="GO:0006508">
    <property type="term" value="P:proteolysis"/>
    <property type="evidence" value="ECO:0007669"/>
    <property type="project" value="UniProtKB-KW"/>
</dbReference>
<accession>R4UMI4</accession>
<dbReference type="PANTHER" id="PTHR24276">
    <property type="entry name" value="POLYSERASE-RELATED"/>
    <property type="match status" value="1"/>
</dbReference>
<sequence length="191" mass="20311">MKTRYDTWYINTARGSFCQTVEFASIMHFLVLLAALVACAADVPVEARIPRLDGRIVGGNPVTIQAHPHQVSVRYNGNHICGASIISSTWVVTTAYCVDGESTNTLTIRAGSTYLSSGGTIHNVTASYMHGFYDTNSHDYDVALLKVSPAFTYSDSVQPIALENSTVPAGTLVVATGWGATSDGGSNSDTL</sequence>
<proteinExistence type="evidence at transcript level"/>
<reference evidence="7" key="1">
    <citation type="submission" date="2013-02" db="EMBL/GenBank/DDBJ databases">
        <title>Immune-Related transcriptome of Coptotermes formosanus Shiraki workers: the defense mechanism.</title>
        <authorList>
            <person name="Hussain A."/>
            <person name="Li Y.F."/>
            <person name="Wen S.Y."/>
        </authorList>
    </citation>
    <scope>NUCLEOTIDE SEQUENCE</scope>
</reference>
<dbReference type="InterPro" id="IPR050430">
    <property type="entry name" value="Peptidase_S1"/>
</dbReference>
<organism evidence="7">
    <name type="scientific">Coptotermes formosanus</name>
    <name type="common">Formosan subterranean termite</name>
    <dbReference type="NCBI Taxonomy" id="36987"/>
    <lineage>
        <taxon>Eukaryota</taxon>
        <taxon>Metazoa</taxon>
        <taxon>Ecdysozoa</taxon>
        <taxon>Arthropoda</taxon>
        <taxon>Hexapoda</taxon>
        <taxon>Insecta</taxon>
        <taxon>Pterygota</taxon>
        <taxon>Neoptera</taxon>
        <taxon>Polyneoptera</taxon>
        <taxon>Dictyoptera</taxon>
        <taxon>Blattodea</taxon>
        <taxon>Blattoidea</taxon>
        <taxon>Termitoidae</taxon>
        <taxon>Rhinotermitidae</taxon>
        <taxon>Coptotermes</taxon>
    </lineage>
</organism>
<keyword evidence="2" id="KW-0378">Hydrolase</keyword>
<evidence type="ECO:0000256" key="2">
    <source>
        <dbReference type="ARBA" id="ARBA00022801"/>
    </source>
</evidence>
<dbReference type="SMART" id="SM00020">
    <property type="entry name" value="Tryp_SPc"/>
    <property type="match status" value="1"/>
</dbReference>
<keyword evidence="5" id="KW-1133">Transmembrane helix</keyword>
<dbReference type="InterPro" id="IPR009003">
    <property type="entry name" value="Peptidase_S1_PA"/>
</dbReference>
<dbReference type="GO" id="GO:0004252">
    <property type="term" value="F:serine-type endopeptidase activity"/>
    <property type="evidence" value="ECO:0007669"/>
    <property type="project" value="InterPro"/>
</dbReference>
<dbReference type="EMBL" id="KC632506">
    <property type="protein sequence ID" value="AGM32320.1"/>
    <property type="molecule type" value="mRNA"/>
</dbReference>
<keyword evidence="5" id="KW-0472">Membrane</keyword>
<evidence type="ECO:0000256" key="1">
    <source>
        <dbReference type="ARBA" id="ARBA00022670"/>
    </source>
</evidence>
<dbReference type="InterPro" id="IPR043504">
    <property type="entry name" value="Peptidase_S1_PA_chymotrypsin"/>
</dbReference>
<name>R4UMI4_COPFO</name>
<keyword evidence="3" id="KW-0720">Serine protease</keyword>